<dbReference type="InterPro" id="IPR013149">
    <property type="entry name" value="ADH-like_C"/>
</dbReference>
<evidence type="ECO:0000256" key="5">
    <source>
        <dbReference type="ARBA" id="ARBA00023002"/>
    </source>
</evidence>
<accession>A0A0A2LBK0</accession>
<dbReference type="Gene3D" id="3.40.50.720">
    <property type="entry name" value="NAD(P)-binding Rossmann-like Domain"/>
    <property type="match status" value="1"/>
</dbReference>
<dbReference type="SMART" id="SM00829">
    <property type="entry name" value="PKS_ER"/>
    <property type="match status" value="1"/>
</dbReference>
<dbReference type="HOGENOM" id="CLU_026673_20_1_1"/>
<keyword evidence="6" id="KW-0520">NAD</keyword>
<dbReference type="Pfam" id="PF08240">
    <property type="entry name" value="ADH_N"/>
    <property type="match status" value="1"/>
</dbReference>
<dbReference type="Gene3D" id="3.90.180.10">
    <property type="entry name" value="Medium-chain alcohol dehydrogenases, catalytic domain"/>
    <property type="match status" value="1"/>
</dbReference>
<sequence>MTAVEIPKLQRAAIRQGHGDSATVAVRQIEVPKPGPDQILVKITWTGLCASDKSLLHDEWEDSGITMMPQARGIAGHEGAGLVVAIGDDMHDLWKLGDRAGIKWIASTCAACEFCLNGVDEVHCVNQINSGFSAPGTFQEYCLADGRYSSKLPDGVKDEEAGPIMCGGVTAYTACKRSGVKPGQWIVLPGAGGGLGHFAVQYARAMAMRVIAIDGGDQKRDLCLKLGAEEFIDFQTTKDVAAEIKRITTHGAHGVIVTAATREAYALAPSFLRPNGTMVVVGMPREAGIIAGASPITMVMNRLNVVGSLVGSLNDVKEALDFTVRDLVHPILSKGKLEDLDVFIQKLQAGELAGRGVLQVAS</sequence>
<name>A0A0A2LBK0_PENIT</name>
<dbReference type="SUPFAM" id="SSF50129">
    <property type="entry name" value="GroES-like"/>
    <property type="match status" value="1"/>
</dbReference>
<dbReference type="STRING" id="40296.A0A0A2LBK0"/>
<dbReference type="InterPro" id="IPR020843">
    <property type="entry name" value="ER"/>
</dbReference>
<keyword evidence="9" id="KW-1185">Reference proteome</keyword>
<dbReference type="SUPFAM" id="SSF51735">
    <property type="entry name" value="NAD(P)-binding Rossmann-fold domains"/>
    <property type="match status" value="1"/>
</dbReference>
<dbReference type="PANTHER" id="PTHR42940">
    <property type="entry name" value="ALCOHOL DEHYDROGENASE 1-RELATED"/>
    <property type="match status" value="1"/>
</dbReference>
<organism evidence="8 9">
    <name type="scientific">Penicillium italicum</name>
    <name type="common">Blue mold</name>
    <dbReference type="NCBI Taxonomy" id="40296"/>
    <lineage>
        <taxon>Eukaryota</taxon>
        <taxon>Fungi</taxon>
        <taxon>Dikarya</taxon>
        <taxon>Ascomycota</taxon>
        <taxon>Pezizomycotina</taxon>
        <taxon>Eurotiomycetes</taxon>
        <taxon>Eurotiomycetidae</taxon>
        <taxon>Eurotiales</taxon>
        <taxon>Aspergillaceae</taxon>
        <taxon>Penicillium</taxon>
    </lineage>
</organism>
<dbReference type="Pfam" id="PF00107">
    <property type="entry name" value="ADH_zinc_N"/>
    <property type="match status" value="1"/>
</dbReference>
<dbReference type="GO" id="GO:0046872">
    <property type="term" value="F:metal ion binding"/>
    <property type="evidence" value="ECO:0007669"/>
    <property type="project" value="UniProtKB-KW"/>
</dbReference>
<evidence type="ECO:0000256" key="1">
    <source>
        <dbReference type="ARBA" id="ARBA00001947"/>
    </source>
</evidence>
<dbReference type="PhylomeDB" id="A0A0A2LBK0"/>
<evidence type="ECO:0000256" key="4">
    <source>
        <dbReference type="ARBA" id="ARBA00022833"/>
    </source>
</evidence>
<dbReference type="EMBL" id="JQGA01000243">
    <property type="protein sequence ID" value="KGO76556.1"/>
    <property type="molecule type" value="Genomic_DNA"/>
</dbReference>
<evidence type="ECO:0000256" key="3">
    <source>
        <dbReference type="ARBA" id="ARBA00022723"/>
    </source>
</evidence>
<dbReference type="FunFam" id="3.40.50.720:FF:000039">
    <property type="entry name" value="Alcohol dehydrogenase AdhP"/>
    <property type="match status" value="1"/>
</dbReference>
<dbReference type="Proteomes" id="UP000030104">
    <property type="component" value="Unassembled WGS sequence"/>
</dbReference>
<dbReference type="InterPro" id="IPR011032">
    <property type="entry name" value="GroES-like_sf"/>
</dbReference>
<keyword evidence="3" id="KW-0479">Metal-binding</keyword>
<dbReference type="OrthoDB" id="4282844at2759"/>
<protein>
    <submittedName>
        <fullName evidence="8">Polyketide synthase, enoylreductase</fullName>
    </submittedName>
</protein>
<comment type="caution">
    <text evidence="8">The sequence shown here is derived from an EMBL/GenBank/DDBJ whole genome shotgun (WGS) entry which is preliminary data.</text>
</comment>
<evidence type="ECO:0000256" key="6">
    <source>
        <dbReference type="ARBA" id="ARBA00023027"/>
    </source>
</evidence>
<reference evidence="8 9" key="1">
    <citation type="journal article" date="2015" name="Mol. Plant Microbe Interact.">
        <title>Genome, transcriptome, and functional analyses of Penicillium expansum provide new insights into secondary metabolism and pathogenicity.</title>
        <authorList>
            <person name="Ballester A.R."/>
            <person name="Marcet-Houben M."/>
            <person name="Levin E."/>
            <person name="Sela N."/>
            <person name="Selma-Lazaro C."/>
            <person name="Carmona L."/>
            <person name="Wisniewski M."/>
            <person name="Droby S."/>
            <person name="Gonzalez-Candelas L."/>
            <person name="Gabaldon T."/>
        </authorList>
    </citation>
    <scope>NUCLEOTIDE SEQUENCE [LARGE SCALE GENOMIC DNA]</scope>
    <source>
        <strain evidence="8 9">PHI-1</strain>
    </source>
</reference>
<dbReference type="InterPro" id="IPR036291">
    <property type="entry name" value="NAD(P)-bd_dom_sf"/>
</dbReference>
<dbReference type="OMA" id="WLVIPGA"/>
<feature type="domain" description="Enoyl reductase (ER)" evidence="7">
    <location>
        <begin position="19"/>
        <end position="358"/>
    </location>
</feature>
<dbReference type="GO" id="GO:0005737">
    <property type="term" value="C:cytoplasm"/>
    <property type="evidence" value="ECO:0007669"/>
    <property type="project" value="TreeGrafter"/>
</dbReference>
<evidence type="ECO:0000313" key="9">
    <source>
        <dbReference type="Proteomes" id="UP000030104"/>
    </source>
</evidence>
<proteinExistence type="inferred from homology"/>
<evidence type="ECO:0000313" key="8">
    <source>
        <dbReference type="EMBL" id="KGO76556.1"/>
    </source>
</evidence>
<dbReference type="InterPro" id="IPR013154">
    <property type="entry name" value="ADH-like_N"/>
</dbReference>
<evidence type="ECO:0000256" key="2">
    <source>
        <dbReference type="ARBA" id="ARBA00008072"/>
    </source>
</evidence>
<evidence type="ECO:0000259" key="7">
    <source>
        <dbReference type="SMART" id="SM00829"/>
    </source>
</evidence>
<gene>
    <name evidence="8" type="ORF">PITC_088350</name>
</gene>
<keyword evidence="4" id="KW-0862">Zinc</keyword>
<dbReference type="AlphaFoldDB" id="A0A0A2LBK0"/>
<keyword evidence="5" id="KW-0560">Oxidoreductase</keyword>
<dbReference type="PANTHER" id="PTHR42940:SF1">
    <property type="entry name" value="ENOYL REDUCTASE (ER) DOMAIN-CONTAINING PROTEIN"/>
    <property type="match status" value="1"/>
</dbReference>
<dbReference type="GO" id="GO:0004022">
    <property type="term" value="F:alcohol dehydrogenase (NAD+) activity"/>
    <property type="evidence" value="ECO:0007669"/>
    <property type="project" value="TreeGrafter"/>
</dbReference>
<comment type="similarity">
    <text evidence="2">Belongs to the zinc-containing alcohol dehydrogenase family.</text>
</comment>
<comment type="cofactor">
    <cofactor evidence="1">
        <name>Zn(2+)</name>
        <dbReference type="ChEBI" id="CHEBI:29105"/>
    </cofactor>
</comment>
<dbReference type="CDD" id="cd08297">
    <property type="entry name" value="CAD3"/>
    <property type="match status" value="1"/>
</dbReference>